<feature type="region of interest" description="Disordered" evidence="1">
    <location>
        <begin position="58"/>
        <end position="100"/>
    </location>
</feature>
<feature type="compositionally biased region" description="Basic and acidic residues" evidence="1">
    <location>
        <begin position="67"/>
        <end position="77"/>
    </location>
</feature>
<keyword evidence="2" id="KW-0732">Signal</keyword>
<evidence type="ECO:0000256" key="2">
    <source>
        <dbReference type="SAM" id="SignalP"/>
    </source>
</evidence>
<dbReference type="EMBL" id="JACCJB010000006">
    <property type="protein sequence ID" value="KAF6226067.1"/>
    <property type="molecule type" value="Genomic_DNA"/>
</dbReference>
<protein>
    <submittedName>
        <fullName evidence="3">Uncharacterized protein</fullName>
    </submittedName>
</protein>
<comment type="caution">
    <text evidence="3">The sequence shown here is derived from an EMBL/GenBank/DDBJ whole genome shotgun (WGS) entry which is preliminary data.</text>
</comment>
<proteinExistence type="predicted"/>
<dbReference type="Proteomes" id="UP000593566">
    <property type="component" value="Unassembled WGS sequence"/>
</dbReference>
<feature type="signal peptide" evidence="2">
    <location>
        <begin position="1"/>
        <end position="24"/>
    </location>
</feature>
<evidence type="ECO:0000313" key="4">
    <source>
        <dbReference type="Proteomes" id="UP000593566"/>
    </source>
</evidence>
<accession>A0A8H6CM65</accession>
<dbReference type="RefSeq" id="XP_037154620.1">
    <property type="nucleotide sequence ID" value="XM_037299794.1"/>
</dbReference>
<reference evidence="3 4" key="1">
    <citation type="journal article" date="2020" name="Genomics">
        <title>Complete, high-quality genomes from long-read metagenomic sequencing of two wolf lichen thalli reveals enigmatic genome architecture.</title>
        <authorList>
            <person name="McKenzie S.K."/>
            <person name="Walston R.F."/>
            <person name="Allen J.L."/>
        </authorList>
    </citation>
    <scope>NUCLEOTIDE SEQUENCE [LARGE SCALE GENOMIC DNA]</scope>
    <source>
        <strain evidence="3">WasteWater1</strain>
    </source>
</reference>
<name>A0A8H6CM65_9LECA</name>
<keyword evidence="4" id="KW-1185">Reference proteome</keyword>
<gene>
    <name evidence="3" type="ORF">HO133_008931</name>
</gene>
<organism evidence="3 4">
    <name type="scientific">Letharia lupina</name>
    <dbReference type="NCBI Taxonomy" id="560253"/>
    <lineage>
        <taxon>Eukaryota</taxon>
        <taxon>Fungi</taxon>
        <taxon>Dikarya</taxon>
        <taxon>Ascomycota</taxon>
        <taxon>Pezizomycotina</taxon>
        <taxon>Lecanoromycetes</taxon>
        <taxon>OSLEUM clade</taxon>
        <taxon>Lecanoromycetidae</taxon>
        <taxon>Lecanorales</taxon>
        <taxon>Lecanorineae</taxon>
        <taxon>Parmeliaceae</taxon>
        <taxon>Letharia</taxon>
    </lineage>
</organism>
<dbReference type="GeneID" id="59337326"/>
<sequence length="260" mass="29311">MAHPYFRQLTVVISLLSIVRTTSSAAPRQTTMDTETCPGKTTDDSMYSLLPTSRFNPKYSSSLPLDDTSRPQLDARKQSRLKGSTISEEYGNTPEPPTNDLIAHSSFDRPREIPYRFLAKRQDWLERLIMYNSTVILFLAFNAFVPTCPQQVDRLVKQYAEIARKAAHEWSTLTPVGTLKIKLGVTTLRLEAHGKQGNETIPWGFVEELAYRMGRAARAGFDGFFEAVGLGVWFGAPVAYAVFLARFVGPRQDRLIPNCW</sequence>
<feature type="chain" id="PRO_5034808986" evidence="2">
    <location>
        <begin position="25"/>
        <end position="260"/>
    </location>
</feature>
<evidence type="ECO:0000313" key="3">
    <source>
        <dbReference type="EMBL" id="KAF6226067.1"/>
    </source>
</evidence>
<evidence type="ECO:0000256" key="1">
    <source>
        <dbReference type="SAM" id="MobiDB-lite"/>
    </source>
</evidence>
<dbReference type="AlphaFoldDB" id="A0A8H6CM65"/>